<feature type="non-terminal residue" evidence="2">
    <location>
        <position position="36"/>
    </location>
</feature>
<feature type="region of interest" description="Disordered" evidence="1">
    <location>
        <begin position="16"/>
        <end position="36"/>
    </location>
</feature>
<protein>
    <submittedName>
        <fullName evidence="2">Uncharacterized protein</fullName>
    </submittedName>
</protein>
<reference evidence="2 3" key="1">
    <citation type="submission" date="2018-11" db="EMBL/GenBank/DDBJ databases">
        <authorList>
            <consortium name="Pathogen Informatics"/>
        </authorList>
    </citation>
    <scope>NUCLEOTIDE SEQUENCE [LARGE SCALE GENOMIC DNA]</scope>
</reference>
<feature type="non-terminal residue" evidence="2">
    <location>
        <position position="1"/>
    </location>
</feature>
<sequence length="36" mass="3819">GIEGPFDEGEDVVIEEEIAQDGVEIDTTTTPAPDTE</sequence>
<evidence type="ECO:0000313" key="3">
    <source>
        <dbReference type="Proteomes" id="UP000270094"/>
    </source>
</evidence>
<name>A0A3P7J4J3_STRVU</name>
<accession>A0A3P7J4J3</accession>
<organism evidence="2 3">
    <name type="scientific">Strongylus vulgaris</name>
    <name type="common">Blood worm</name>
    <dbReference type="NCBI Taxonomy" id="40348"/>
    <lineage>
        <taxon>Eukaryota</taxon>
        <taxon>Metazoa</taxon>
        <taxon>Ecdysozoa</taxon>
        <taxon>Nematoda</taxon>
        <taxon>Chromadorea</taxon>
        <taxon>Rhabditida</taxon>
        <taxon>Rhabditina</taxon>
        <taxon>Rhabditomorpha</taxon>
        <taxon>Strongyloidea</taxon>
        <taxon>Strongylidae</taxon>
        <taxon>Strongylus</taxon>
    </lineage>
</organism>
<dbReference type="AlphaFoldDB" id="A0A3P7J4J3"/>
<evidence type="ECO:0000313" key="2">
    <source>
        <dbReference type="EMBL" id="VDM74689.1"/>
    </source>
</evidence>
<evidence type="ECO:0000256" key="1">
    <source>
        <dbReference type="SAM" id="MobiDB-lite"/>
    </source>
</evidence>
<keyword evidence="3" id="KW-1185">Reference proteome</keyword>
<gene>
    <name evidence="2" type="ORF">SVUK_LOCUS9687</name>
</gene>
<proteinExistence type="predicted"/>
<dbReference type="EMBL" id="UYYB01094583">
    <property type="protein sequence ID" value="VDM74689.1"/>
    <property type="molecule type" value="Genomic_DNA"/>
</dbReference>
<feature type="compositionally biased region" description="Polar residues" evidence="1">
    <location>
        <begin position="26"/>
        <end position="36"/>
    </location>
</feature>
<dbReference type="Proteomes" id="UP000270094">
    <property type="component" value="Unassembled WGS sequence"/>
</dbReference>